<comment type="similarity">
    <text evidence="2">Belongs to the membrane fusion protein (MFP) (TC 8.A.1) family.</text>
</comment>
<feature type="domain" description="Multidrug resistance protein MdtA-like beta-barrel" evidence="6">
    <location>
        <begin position="202"/>
        <end position="291"/>
    </location>
</feature>
<dbReference type="Pfam" id="PF25876">
    <property type="entry name" value="HH_MFP_RND"/>
    <property type="match status" value="1"/>
</dbReference>
<dbReference type="InterPro" id="IPR058626">
    <property type="entry name" value="MdtA-like_b-barrel"/>
</dbReference>
<feature type="domain" description="Multidrug resistance protein MdtA-like barrel-sandwich hybrid" evidence="5">
    <location>
        <begin position="56"/>
        <end position="187"/>
    </location>
</feature>
<dbReference type="GO" id="GO:0046677">
    <property type="term" value="P:response to antibiotic"/>
    <property type="evidence" value="ECO:0007669"/>
    <property type="project" value="TreeGrafter"/>
</dbReference>
<dbReference type="InterPro" id="IPR058627">
    <property type="entry name" value="MdtA-like_C"/>
</dbReference>
<keyword evidence="3" id="KW-0175">Coiled coil</keyword>
<dbReference type="Gene3D" id="1.10.287.470">
    <property type="entry name" value="Helix hairpin bin"/>
    <property type="match status" value="1"/>
</dbReference>
<reference evidence="8" key="1">
    <citation type="journal article" date="2020" name="mSystems">
        <title>Genome- and Community-Level Interaction Insights into Carbon Utilization and Element Cycling Functions of Hydrothermarchaeota in Hydrothermal Sediment.</title>
        <authorList>
            <person name="Zhou Z."/>
            <person name="Liu Y."/>
            <person name="Xu W."/>
            <person name="Pan J."/>
            <person name="Luo Z.H."/>
            <person name="Li M."/>
        </authorList>
    </citation>
    <scope>NUCLEOTIDE SEQUENCE [LARGE SCALE GENOMIC DNA]</scope>
    <source>
        <strain evidence="8">HyVt-577</strain>
    </source>
</reference>
<proteinExistence type="inferred from homology"/>
<dbReference type="InterPro" id="IPR006143">
    <property type="entry name" value="RND_pump_MFP"/>
</dbReference>
<dbReference type="FunFam" id="2.40.420.20:FF:000001">
    <property type="entry name" value="Efflux RND transporter periplasmic adaptor subunit"/>
    <property type="match status" value="1"/>
</dbReference>
<evidence type="ECO:0000256" key="3">
    <source>
        <dbReference type="SAM" id="Coils"/>
    </source>
</evidence>
<evidence type="ECO:0000256" key="2">
    <source>
        <dbReference type="ARBA" id="ARBA00009477"/>
    </source>
</evidence>
<dbReference type="EMBL" id="DRQG01000085">
    <property type="protein sequence ID" value="HGY55837.1"/>
    <property type="molecule type" value="Genomic_DNA"/>
</dbReference>
<name>A0A7V4UDW1_CALAY</name>
<protein>
    <submittedName>
        <fullName evidence="8">Efflux RND transporter periplasmic adaptor subunit</fullName>
    </submittedName>
</protein>
<dbReference type="AlphaFoldDB" id="A0A7V4UDW1"/>
<feature type="domain" description="Multidrug resistance protein MdtA-like alpha-helical hairpin" evidence="4">
    <location>
        <begin position="100"/>
        <end position="164"/>
    </location>
</feature>
<evidence type="ECO:0000259" key="6">
    <source>
        <dbReference type="Pfam" id="PF25944"/>
    </source>
</evidence>
<dbReference type="Pfam" id="PF25967">
    <property type="entry name" value="RND-MFP_C"/>
    <property type="match status" value="1"/>
</dbReference>
<evidence type="ECO:0000313" key="8">
    <source>
        <dbReference type="EMBL" id="HGY55837.1"/>
    </source>
</evidence>
<comment type="subcellular location">
    <subcellularLocation>
        <location evidence="1">Cell envelope</location>
    </subcellularLocation>
</comment>
<dbReference type="GO" id="GO:0022857">
    <property type="term" value="F:transmembrane transporter activity"/>
    <property type="evidence" value="ECO:0007669"/>
    <property type="project" value="InterPro"/>
</dbReference>
<evidence type="ECO:0000259" key="4">
    <source>
        <dbReference type="Pfam" id="PF25876"/>
    </source>
</evidence>
<dbReference type="Gene3D" id="2.40.50.100">
    <property type="match status" value="1"/>
</dbReference>
<dbReference type="PANTHER" id="PTHR30158">
    <property type="entry name" value="ACRA/E-RELATED COMPONENT OF DRUG EFFLUX TRANSPORTER"/>
    <property type="match status" value="1"/>
</dbReference>
<organism evidence="8">
    <name type="scientific">Caldithrix abyssi</name>
    <dbReference type="NCBI Taxonomy" id="187145"/>
    <lineage>
        <taxon>Bacteria</taxon>
        <taxon>Pseudomonadati</taxon>
        <taxon>Calditrichota</taxon>
        <taxon>Calditrichia</taxon>
        <taxon>Calditrichales</taxon>
        <taxon>Calditrichaceae</taxon>
        <taxon>Caldithrix</taxon>
    </lineage>
</organism>
<sequence>MEKRILFLIPVLLIIWSCSTRDEPTQPPQVEVFVTKAADVPLYEDFVGTVAGRKDIAIRARVAGFLEGIHFNEGTMVKRGQLLYTIESQQYEAKAAAQLSKLAEAKINLAHAESELARIKPLAETNAISQSDLDAAEADYEAAKAVVKAAKANLRAANIELSYTKVKAPITGIIGKTKAKVGDFVGQTPNPVILNVVSQIDTVLVDFYLTEADYLRIFRNFLLNKDKQQEKEKDILQLILSDGTIHKEKGRVRFIDREIDVQTGAILIQASFPNPDGLLRPGLFGKVRVKFAVVKNGILIPQRCVSELQGTFSVYVVDEENKTEQRKVILGDKIGSFWLVKEGLKEGEKVIFEGLQKVKTGMVVNPIETKTDLNLQAVEN</sequence>
<accession>A0A7V4UDW1</accession>
<dbReference type="Proteomes" id="UP000885779">
    <property type="component" value="Unassembled WGS sequence"/>
</dbReference>
<dbReference type="SUPFAM" id="SSF111369">
    <property type="entry name" value="HlyD-like secretion proteins"/>
    <property type="match status" value="1"/>
</dbReference>
<dbReference type="InterPro" id="IPR058625">
    <property type="entry name" value="MdtA-like_BSH"/>
</dbReference>
<dbReference type="GO" id="GO:0005886">
    <property type="term" value="C:plasma membrane"/>
    <property type="evidence" value="ECO:0007669"/>
    <property type="project" value="TreeGrafter"/>
</dbReference>
<evidence type="ECO:0000259" key="7">
    <source>
        <dbReference type="Pfam" id="PF25967"/>
    </source>
</evidence>
<dbReference type="Gene3D" id="2.40.420.20">
    <property type="match status" value="1"/>
</dbReference>
<dbReference type="Pfam" id="PF25944">
    <property type="entry name" value="Beta-barrel_RND"/>
    <property type="match status" value="1"/>
</dbReference>
<dbReference type="Pfam" id="PF25917">
    <property type="entry name" value="BSH_RND"/>
    <property type="match status" value="1"/>
</dbReference>
<dbReference type="NCBIfam" id="TIGR01730">
    <property type="entry name" value="RND_mfp"/>
    <property type="match status" value="1"/>
</dbReference>
<comment type="caution">
    <text evidence="8">The sequence shown here is derived from an EMBL/GenBank/DDBJ whole genome shotgun (WGS) entry which is preliminary data.</text>
</comment>
<dbReference type="GO" id="GO:0030313">
    <property type="term" value="C:cell envelope"/>
    <property type="evidence" value="ECO:0007669"/>
    <property type="project" value="UniProtKB-SubCell"/>
</dbReference>
<evidence type="ECO:0000256" key="1">
    <source>
        <dbReference type="ARBA" id="ARBA00004196"/>
    </source>
</evidence>
<dbReference type="InterPro" id="IPR058624">
    <property type="entry name" value="MdtA-like_HH"/>
</dbReference>
<evidence type="ECO:0000259" key="5">
    <source>
        <dbReference type="Pfam" id="PF25917"/>
    </source>
</evidence>
<feature type="domain" description="Multidrug resistance protein MdtA-like C-terminal permuted SH3" evidence="7">
    <location>
        <begin position="296"/>
        <end position="357"/>
    </location>
</feature>
<feature type="coiled-coil region" evidence="3">
    <location>
        <begin position="95"/>
        <end position="160"/>
    </location>
</feature>
<dbReference type="Gene3D" id="2.40.30.170">
    <property type="match status" value="1"/>
</dbReference>
<gene>
    <name evidence="8" type="ORF">ENK44_09055</name>
</gene>